<keyword evidence="5" id="KW-0010">Activator</keyword>
<organism evidence="11 12">
    <name type="scientific">Nelumbo nucifera</name>
    <name type="common">Sacred lotus</name>
    <dbReference type="NCBI Taxonomy" id="4432"/>
    <lineage>
        <taxon>Eukaryota</taxon>
        <taxon>Viridiplantae</taxon>
        <taxon>Streptophyta</taxon>
        <taxon>Embryophyta</taxon>
        <taxon>Tracheophyta</taxon>
        <taxon>Spermatophyta</taxon>
        <taxon>Magnoliopsida</taxon>
        <taxon>Proteales</taxon>
        <taxon>Nelumbonaceae</taxon>
        <taxon>Nelumbo</taxon>
    </lineage>
</organism>
<dbReference type="EMBL" id="DUZY01000004">
    <property type="protein sequence ID" value="DAD37078.1"/>
    <property type="molecule type" value="Genomic_DNA"/>
</dbReference>
<evidence type="ECO:0000313" key="11">
    <source>
        <dbReference type="EMBL" id="DAD37078.1"/>
    </source>
</evidence>
<dbReference type="GO" id="GO:0005634">
    <property type="term" value="C:nucleus"/>
    <property type="evidence" value="ECO:0007669"/>
    <property type="project" value="UniProtKB-SubCell"/>
</dbReference>
<proteinExistence type="inferred from homology"/>
<dbReference type="GO" id="GO:0000976">
    <property type="term" value="F:transcription cis-regulatory region binding"/>
    <property type="evidence" value="ECO:0007669"/>
    <property type="project" value="UniProtKB-ARBA"/>
</dbReference>
<evidence type="ECO:0000256" key="4">
    <source>
        <dbReference type="ARBA" id="ARBA00023125"/>
    </source>
</evidence>
<keyword evidence="6" id="KW-0804">Transcription</keyword>
<name>A0A822Z6B9_NELNU</name>
<evidence type="ECO:0000256" key="6">
    <source>
        <dbReference type="ARBA" id="ARBA00023163"/>
    </source>
</evidence>
<dbReference type="PRINTS" id="PR00367">
    <property type="entry name" value="ETHRSPELEMNT"/>
</dbReference>
<dbReference type="SUPFAM" id="SSF54171">
    <property type="entry name" value="DNA-binding domain"/>
    <property type="match status" value="1"/>
</dbReference>
<dbReference type="InterPro" id="IPR051758">
    <property type="entry name" value="ERF/AP2-like"/>
</dbReference>
<evidence type="ECO:0000313" key="12">
    <source>
        <dbReference type="Proteomes" id="UP000607653"/>
    </source>
</evidence>
<evidence type="ECO:0000256" key="1">
    <source>
        <dbReference type="ARBA" id="ARBA00004123"/>
    </source>
</evidence>
<feature type="compositionally biased region" description="Low complexity" evidence="9">
    <location>
        <begin position="56"/>
        <end position="72"/>
    </location>
</feature>
<feature type="region of interest" description="Disordered" evidence="9">
    <location>
        <begin position="345"/>
        <end position="386"/>
    </location>
</feature>
<comment type="similarity">
    <text evidence="8">Belongs to the AP2/ERF transcription factor family. ERF subfamily.</text>
</comment>
<dbReference type="PANTHER" id="PTHR31657:SF40">
    <property type="entry name" value="ETHYLENE-RESPONSIVE TRANSCRIPTION FACTOR ERF062"/>
    <property type="match status" value="1"/>
</dbReference>
<dbReference type="SMART" id="SM00380">
    <property type="entry name" value="AP2"/>
    <property type="match status" value="1"/>
</dbReference>
<feature type="region of interest" description="Disordered" evidence="9">
    <location>
        <begin position="130"/>
        <end position="149"/>
    </location>
</feature>
<evidence type="ECO:0000256" key="2">
    <source>
        <dbReference type="ARBA" id="ARBA00022745"/>
    </source>
</evidence>
<feature type="compositionally biased region" description="Basic and acidic residues" evidence="9">
    <location>
        <begin position="375"/>
        <end position="386"/>
    </location>
</feature>
<feature type="domain" description="AP2/ERF" evidence="10">
    <location>
        <begin position="256"/>
        <end position="313"/>
    </location>
</feature>
<keyword evidence="12" id="KW-1185">Reference proteome</keyword>
<dbReference type="InterPro" id="IPR016177">
    <property type="entry name" value="DNA-bd_dom_sf"/>
</dbReference>
<dbReference type="PROSITE" id="PS51032">
    <property type="entry name" value="AP2_ERF"/>
    <property type="match status" value="1"/>
</dbReference>
<keyword evidence="2" id="KW-0936">Ethylene signaling pathway</keyword>
<dbReference type="GO" id="GO:0003700">
    <property type="term" value="F:DNA-binding transcription factor activity"/>
    <property type="evidence" value="ECO:0007669"/>
    <property type="project" value="InterPro"/>
</dbReference>
<comment type="caution">
    <text evidence="11">The sequence shown here is derived from an EMBL/GenBank/DDBJ whole genome shotgun (WGS) entry which is preliminary data.</text>
</comment>
<gene>
    <name evidence="11" type="ORF">HUJ06_007719</name>
</gene>
<evidence type="ECO:0000259" key="10">
    <source>
        <dbReference type="PROSITE" id="PS51032"/>
    </source>
</evidence>
<evidence type="ECO:0000256" key="7">
    <source>
        <dbReference type="ARBA" id="ARBA00023242"/>
    </source>
</evidence>
<dbReference type="InterPro" id="IPR036955">
    <property type="entry name" value="AP2/ERF_dom_sf"/>
</dbReference>
<evidence type="ECO:0000256" key="5">
    <source>
        <dbReference type="ARBA" id="ARBA00023159"/>
    </source>
</evidence>
<evidence type="ECO:0000256" key="9">
    <source>
        <dbReference type="SAM" id="MobiDB-lite"/>
    </source>
</evidence>
<dbReference type="PANTHER" id="PTHR31657">
    <property type="entry name" value="ETHYLENE-RESPONSIVE TRANSCRIPTION FACTOR ERF061"/>
    <property type="match status" value="1"/>
</dbReference>
<sequence length="432" mass="47366">MEDQFSKIGSYLQKELPSYLQGISTETQLFFSPIMCDALAVIACREGDDDGAGGTSSSSSNQIFSSPESSSSVDETTATTLDGNVAEFATHQSSLFSCVSSAANCVSPNGFPEVDARFTPLNFIESIPQLSQTQASPVPSPSSSSPPASNLLNLNLFLQEPTIQTTQTNQTLDKDQRCDPMLSSLNQFFPAFQHHQIQIQPEHDCLRINHKLENIASKSGGDCWLGATKTQSMKQTGRRVQDHHRQKALPSSPGKLYRGVRQRHWGKWVAEIRLPRNRTRVWLGTFDTAEEAAFAYDTAAYKLRGEYAYLNFPDLKHQLKISSLSGSTAALLEAKLQAFCDGFQPSMKPTDTPSPPSSTTLISENTSTLCSLEQKPSRKDGNSFDLQKRGVSEVVESKKAQGLPSDVDAVPLSRMPSLDMDMIWDALPVSDL</sequence>
<dbReference type="FunFam" id="3.30.730.10:FF:000001">
    <property type="entry name" value="Ethylene-responsive transcription factor 2"/>
    <property type="match status" value="1"/>
</dbReference>
<reference evidence="11 12" key="1">
    <citation type="journal article" date="2020" name="Mol. Biol. Evol.">
        <title>Distinct Expression and Methylation Patterns for Genes with Different Fates following a Single Whole-Genome Duplication in Flowering Plants.</title>
        <authorList>
            <person name="Shi T."/>
            <person name="Rahmani R.S."/>
            <person name="Gugger P.F."/>
            <person name="Wang M."/>
            <person name="Li H."/>
            <person name="Zhang Y."/>
            <person name="Li Z."/>
            <person name="Wang Q."/>
            <person name="Van de Peer Y."/>
            <person name="Marchal K."/>
            <person name="Chen J."/>
        </authorList>
    </citation>
    <scope>NUCLEOTIDE SEQUENCE [LARGE SCALE GENOMIC DNA]</scope>
    <source>
        <tissue evidence="11">Leaf</tissue>
    </source>
</reference>
<dbReference type="Proteomes" id="UP000607653">
    <property type="component" value="Unassembled WGS sequence"/>
</dbReference>
<evidence type="ECO:0000256" key="8">
    <source>
        <dbReference type="ARBA" id="ARBA00024343"/>
    </source>
</evidence>
<accession>A0A822Z6B9</accession>
<comment type="subcellular location">
    <subcellularLocation>
        <location evidence="1">Nucleus</location>
    </subcellularLocation>
</comment>
<keyword evidence="3" id="KW-0805">Transcription regulation</keyword>
<feature type="compositionally biased region" description="Polar residues" evidence="9">
    <location>
        <begin position="361"/>
        <end position="371"/>
    </location>
</feature>
<dbReference type="AlphaFoldDB" id="A0A822Z6B9"/>
<dbReference type="Pfam" id="PF00847">
    <property type="entry name" value="AP2"/>
    <property type="match status" value="1"/>
</dbReference>
<feature type="region of interest" description="Disordered" evidence="9">
    <location>
        <begin position="49"/>
        <end position="77"/>
    </location>
</feature>
<dbReference type="CDD" id="cd00018">
    <property type="entry name" value="AP2"/>
    <property type="match status" value="1"/>
</dbReference>
<dbReference type="InterPro" id="IPR001471">
    <property type="entry name" value="AP2/ERF_dom"/>
</dbReference>
<dbReference type="Gene3D" id="3.30.730.10">
    <property type="entry name" value="AP2/ERF domain"/>
    <property type="match status" value="1"/>
</dbReference>
<protein>
    <recommendedName>
        <fullName evidence="10">AP2/ERF domain-containing protein</fullName>
    </recommendedName>
</protein>
<keyword evidence="7" id="KW-0539">Nucleus</keyword>
<keyword evidence="4" id="KW-0238">DNA-binding</keyword>
<dbReference type="GO" id="GO:0009873">
    <property type="term" value="P:ethylene-activated signaling pathway"/>
    <property type="evidence" value="ECO:0007669"/>
    <property type="project" value="UniProtKB-KW"/>
</dbReference>
<evidence type="ECO:0000256" key="3">
    <source>
        <dbReference type="ARBA" id="ARBA00023015"/>
    </source>
</evidence>